<reference evidence="3 4" key="1">
    <citation type="submission" date="2019-12" db="EMBL/GenBank/DDBJ databases">
        <title>Nocardia sp. nov. ET3-3 isolated from soil.</title>
        <authorList>
            <person name="Kanchanasin P."/>
            <person name="Tanasupawat S."/>
            <person name="Yuki M."/>
            <person name="Kudo T."/>
        </authorList>
    </citation>
    <scope>NUCLEOTIDE SEQUENCE [LARGE SCALE GENOMIC DNA]</scope>
    <source>
        <strain evidence="3 4">ET3-3</strain>
    </source>
</reference>
<dbReference type="SUPFAM" id="SSF102405">
    <property type="entry name" value="MCP/YpsA-like"/>
    <property type="match status" value="1"/>
</dbReference>
<dbReference type="InterPro" id="IPR003488">
    <property type="entry name" value="DprA"/>
</dbReference>
<dbReference type="Pfam" id="PF02481">
    <property type="entry name" value="DNA_processg_A"/>
    <property type="match status" value="1"/>
</dbReference>
<dbReference type="PANTHER" id="PTHR43022">
    <property type="entry name" value="PROTEIN SMF"/>
    <property type="match status" value="1"/>
</dbReference>
<proteinExistence type="inferred from homology"/>
<protein>
    <recommendedName>
        <fullName evidence="2">Smf/DprA SLOG domain-containing protein</fullName>
    </recommendedName>
</protein>
<organism evidence="3 4">
    <name type="scientific">Nocardia terrae</name>
    <dbReference type="NCBI Taxonomy" id="2675851"/>
    <lineage>
        <taxon>Bacteria</taxon>
        <taxon>Bacillati</taxon>
        <taxon>Actinomycetota</taxon>
        <taxon>Actinomycetes</taxon>
        <taxon>Mycobacteriales</taxon>
        <taxon>Nocardiaceae</taxon>
        <taxon>Nocardia</taxon>
    </lineage>
</organism>
<dbReference type="GO" id="GO:0009294">
    <property type="term" value="P:DNA-mediated transformation"/>
    <property type="evidence" value="ECO:0007669"/>
    <property type="project" value="InterPro"/>
</dbReference>
<comment type="similarity">
    <text evidence="1">Belongs to the DprA/Smf family.</text>
</comment>
<dbReference type="AlphaFoldDB" id="A0A7K1UNT6"/>
<evidence type="ECO:0000259" key="2">
    <source>
        <dbReference type="Pfam" id="PF02481"/>
    </source>
</evidence>
<keyword evidence="4" id="KW-1185">Reference proteome</keyword>
<feature type="domain" description="Smf/DprA SLOG" evidence="2">
    <location>
        <begin position="60"/>
        <end position="259"/>
    </location>
</feature>
<dbReference type="EMBL" id="WRPP01000001">
    <property type="protein sequence ID" value="MVU76005.1"/>
    <property type="molecule type" value="Genomic_DNA"/>
</dbReference>
<gene>
    <name evidence="3" type="ORF">GPX89_01955</name>
</gene>
<dbReference type="Gene3D" id="3.40.50.450">
    <property type="match status" value="1"/>
</dbReference>
<evidence type="ECO:0000256" key="1">
    <source>
        <dbReference type="ARBA" id="ARBA00006525"/>
    </source>
</evidence>
<sequence length="280" mass="29647">MRILVAFEHFRTPAKVTRALLDPEPEMLRQVWREMGGSTRAALSRRSEELASRGVTAVGADDPCFPRALVVNDRPVAPALFCIGASQLLTAQGAGICGARNASALGLKAARASGEEVSSRGLTVVSGYAKGVDSESHRAALENGGATILVLAEGIDHFRVKRDLSPHFDPERVLVISQFHPGQPWATHAAMTRNRLIFGLGMALIVIEAGERGGTLAAGQEALKRGRPVVVVNFGDDAPPGNRILIQAGARAATSRRELGDALGMVVAQARTLPEQGKLL</sequence>
<comment type="caution">
    <text evidence="3">The sequence shown here is derived from an EMBL/GenBank/DDBJ whole genome shotgun (WGS) entry which is preliminary data.</text>
</comment>
<evidence type="ECO:0000313" key="3">
    <source>
        <dbReference type="EMBL" id="MVU76005.1"/>
    </source>
</evidence>
<evidence type="ECO:0000313" key="4">
    <source>
        <dbReference type="Proteomes" id="UP000466794"/>
    </source>
</evidence>
<dbReference type="RefSeq" id="WP_157354766.1">
    <property type="nucleotide sequence ID" value="NZ_WRPP01000001.1"/>
</dbReference>
<dbReference type="PANTHER" id="PTHR43022:SF1">
    <property type="entry name" value="PROTEIN SMF"/>
    <property type="match status" value="1"/>
</dbReference>
<accession>A0A7K1UNT6</accession>
<name>A0A7K1UNT6_9NOCA</name>
<dbReference type="Proteomes" id="UP000466794">
    <property type="component" value="Unassembled WGS sequence"/>
</dbReference>
<dbReference type="InterPro" id="IPR057666">
    <property type="entry name" value="DrpA_SLOG"/>
</dbReference>